<reference evidence="1" key="1">
    <citation type="submission" date="2018-05" db="EMBL/GenBank/DDBJ databases">
        <title>Reclassification of Methylarcula marina and Methylarcula terricola as Paracoccus methylarcula sp.nov., comb.nov. and Paracoccus terricola comb.nov.</title>
        <authorList>
            <person name="Shmareva M.N."/>
            <person name="Doronina N.V."/>
            <person name="Vasilenko O.V."/>
            <person name="Tarlachkov S.V."/>
            <person name="Trotsenko Y.A."/>
        </authorList>
    </citation>
    <scope>NUCLEOTIDE SEQUENCE [LARGE SCALE GENOMIC DNA]</scope>
    <source>
        <strain evidence="1">VKM B-2159</strain>
    </source>
</reference>
<evidence type="ECO:0000313" key="1">
    <source>
        <dbReference type="EMBL" id="RNF32967.1"/>
    </source>
</evidence>
<keyword evidence="2" id="KW-1185">Reference proteome</keyword>
<accession>A0A3R7N9X9</accession>
<name>A0A3R7N9X9_9RHOB</name>
<organism evidence="1 2">
    <name type="scientific">Paracoccus methylarcula</name>
    <dbReference type="NCBI Taxonomy" id="72022"/>
    <lineage>
        <taxon>Bacteria</taxon>
        <taxon>Pseudomonadati</taxon>
        <taxon>Pseudomonadota</taxon>
        <taxon>Alphaproteobacteria</taxon>
        <taxon>Rhodobacterales</taxon>
        <taxon>Paracoccaceae</taxon>
        <taxon>Paracoccus</taxon>
    </lineage>
</organism>
<sequence>MWEQTYNRLIEILYGPDCSEEDLKAAIAIASISAIRRGEMTSDVAKEAFYDAIRRAVKARKNGEMPPDDLKTKIRGLFLNS</sequence>
<dbReference type="RefSeq" id="WP_148043728.1">
    <property type="nucleotide sequence ID" value="NZ_PXNQ02000015.1"/>
</dbReference>
<gene>
    <name evidence="1" type="ORF">A7A09_019330</name>
</gene>
<dbReference type="AlphaFoldDB" id="A0A3R7N9X9"/>
<evidence type="ECO:0000313" key="2">
    <source>
        <dbReference type="Proteomes" id="UP000238137"/>
    </source>
</evidence>
<dbReference type="Proteomes" id="UP000238137">
    <property type="component" value="Unassembled WGS sequence"/>
</dbReference>
<dbReference type="EMBL" id="PXNQ02000015">
    <property type="protein sequence ID" value="RNF32967.1"/>
    <property type="molecule type" value="Genomic_DNA"/>
</dbReference>
<protein>
    <submittedName>
        <fullName evidence="1">Uncharacterized protein</fullName>
    </submittedName>
</protein>
<comment type="caution">
    <text evidence="1">The sequence shown here is derived from an EMBL/GenBank/DDBJ whole genome shotgun (WGS) entry which is preliminary data.</text>
</comment>
<proteinExistence type="predicted"/>